<dbReference type="EMBL" id="JAHQCX010000004">
    <property type="protein sequence ID" value="MBU9725792.1"/>
    <property type="molecule type" value="Genomic_DNA"/>
</dbReference>
<dbReference type="Proteomes" id="UP001314681">
    <property type="component" value="Unassembled WGS sequence"/>
</dbReference>
<protein>
    <recommendedName>
        <fullName evidence="2">RelA/SpoT domain-containing protein</fullName>
    </recommendedName>
</protein>
<dbReference type="PANTHER" id="PTHR47837:SF2">
    <property type="entry name" value="GTP PYROPHOSPHOKINASE YWAC"/>
    <property type="match status" value="1"/>
</dbReference>
<keyword evidence="4" id="KW-1185">Reference proteome</keyword>
<gene>
    <name evidence="3" type="ORF">KTH90_07175</name>
</gene>
<dbReference type="RefSeq" id="WP_158350010.1">
    <property type="nucleotide sequence ID" value="NZ_JAHQCX010000004.1"/>
</dbReference>
<name>A0ABS6K5L0_9FIRM</name>
<dbReference type="PANTHER" id="PTHR47837">
    <property type="entry name" value="GTP PYROPHOSPHOKINASE YJBM"/>
    <property type="match status" value="1"/>
</dbReference>
<evidence type="ECO:0000313" key="4">
    <source>
        <dbReference type="Proteomes" id="UP001314681"/>
    </source>
</evidence>
<evidence type="ECO:0000259" key="2">
    <source>
        <dbReference type="SMART" id="SM00954"/>
    </source>
</evidence>
<dbReference type="Pfam" id="PF04607">
    <property type="entry name" value="RelA_SpoT"/>
    <property type="match status" value="1"/>
</dbReference>
<dbReference type="SUPFAM" id="SSF81301">
    <property type="entry name" value="Nucleotidyltransferase"/>
    <property type="match status" value="1"/>
</dbReference>
<accession>A0ABS6K5L0</accession>
<feature type="domain" description="RelA/SpoT" evidence="2">
    <location>
        <begin position="71"/>
        <end position="164"/>
    </location>
</feature>
<reference evidence="3 4" key="1">
    <citation type="submission" date="2021-06" db="EMBL/GenBank/DDBJ databases">
        <title>Description of novel taxa of the family Lachnospiraceae.</title>
        <authorList>
            <person name="Chaplin A.V."/>
            <person name="Sokolova S.R."/>
            <person name="Pikina A.P."/>
            <person name="Korzhanova M."/>
            <person name="Belova V."/>
            <person name="Korostin D."/>
            <person name="Efimov B.A."/>
        </authorList>
    </citation>
    <scope>NUCLEOTIDE SEQUENCE [LARGE SCALE GENOMIC DNA]</scope>
    <source>
        <strain evidence="3 4">ASD4241</strain>
    </source>
</reference>
<dbReference type="Gene3D" id="3.30.460.10">
    <property type="entry name" value="Beta Polymerase, domain 2"/>
    <property type="match status" value="1"/>
</dbReference>
<comment type="caution">
    <text evidence="3">The sequence shown here is derived from an EMBL/GenBank/DDBJ whole genome shotgun (WGS) entry which is preliminary data.</text>
</comment>
<proteinExistence type="predicted"/>
<dbReference type="InterPro" id="IPR007685">
    <property type="entry name" value="RelA_SpoT"/>
</dbReference>
<dbReference type="CDD" id="cd05399">
    <property type="entry name" value="NT_Rel-Spo_like"/>
    <property type="match status" value="1"/>
</dbReference>
<evidence type="ECO:0000313" key="3">
    <source>
        <dbReference type="EMBL" id="MBU9725792.1"/>
    </source>
</evidence>
<organism evidence="3 4">
    <name type="scientific">Diplocloster modestus</name>
    <dbReference type="NCBI Taxonomy" id="2850322"/>
    <lineage>
        <taxon>Bacteria</taxon>
        <taxon>Bacillati</taxon>
        <taxon>Bacillota</taxon>
        <taxon>Clostridia</taxon>
        <taxon>Lachnospirales</taxon>
        <taxon>Lachnospiraceae</taxon>
        <taxon>Diplocloster</taxon>
    </lineage>
</organism>
<evidence type="ECO:0000256" key="1">
    <source>
        <dbReference type="ARBA" id="ARBA00004976"/>
    </source>
</evidence>
<dbReference type="InterPro" id="IPR052366">
    <property type="entry name" value="GTP_Pyrophosphokinase"/>
</dbReference>
<comment type="pathway">
    <text evidence="1">Purine metabolism; ppGpp biosynthesis; ppGpp from GTP: step 1/2.</text>
</comment>
<dbReference type="SMART" id="SM00954">
    <property type="entry name" value="RelA_SpoT"/>
    <property type="match status" value="1"/>
</dbReference>
<dbReference type="InterPro" id="IPR043519">
    <property type="entry name" value="NT_sf"/>
</dbReference>
<sequence>MEYPNLTKQESVELQEYLSTHKDDLLTHIVQFNELMRKYQAAPKEITTKLEILQQDFVAQNGRACIEAITCRLKAPSSIINKLNRKGITPSIEALRTQLNDIAGVRVICPFLDDINIVAQSLAQQDDIKVVSIKDYISQPKSNGYRSYHMIVEVPVFFCKKRIYAS</sequence>